<dbReference type="InterPro" id="IPR028565">
    <property type="entry name" value="MHD"/>
</dbReference>
<dbReference type="FunFam" id="2.60.40.1170:FF:000013">
    <property type="entry name" value="AP-5 complex subunit mu-1 isoform X1"/>
    <property type="match status" value="1"/>
</dbReference>
<comment type="similarity">
    <text evidence="3">Belongs to the adaptor complexes medium subunit family.</text>
</comment>
<dbReference type="STRING" id="240159.A0A4U5VFI2"/>
<comment type="subcellular location">
    <subcellularLocation>
        <location evidence="1">Late endosome membrane</location>
        <topology evidence="1">Peripheral membrane protein</topology>
        <orientation evidence="1">Cytoplasmic side</orientation>
    </subcellularLocation>
    <subcellularLocation>
        <location evidence="2">Lysosome membrane</location>
        <topology evidence="2">Peripheral membrane protein</topology>
        <orientation evidence="2">Cytoplasmic side</orientation>
    </subcellularLocation>
</comment>
<organism evidence="12 13">
    <name type="scientific">Collichthys lucidus</name>
    <name type="common">Big head croaker</name>
    <name type="synonym">Sciaena lucida</name>
    <dbReference type="NCBI Taxonomy" id="240159"/>
    <lineage>
        <taxon>Eukaryota</taxon>
        <taxon>Metazoa</taxon>
        <taxon>Chordata</taxon>
        <taxon>Craniata</taxon>
        <taxon>Vertebrata</taxon>
        <taxon>Euteleostomi</taxon>
        <taxon>Actinopterygii</taxon>
        <taxon>Neopterygii</taxon>
        <taxon>Teleostei</taxon>
        <taxon>Neoteleostei</taxon>
        <taxon>Acanthomorphata</taxon>
        <taxon>Eupercaria</taxon>
        <taxon>Sciaenidae</taxon>
        <taxon>Collichthys</taxon>
    </lineage>
</organism>
<keyword evidence="7" id="KW-0653">Protein transport</keyword>
<dbReference type="SUPFAM" id="SSF49447">
    <property type="entry name" value="Second domain of Mu2 adaptin subunit (ap50) of ap2 adaptor"/>
    <property type="match status" value="1"/>
</dbReference>
<protein>
    <recommendedName>
        <fullName evidence="5">AP-5 complex subunit mu-1</fullName>
    </recommendedName>
    <alternativeName>
        <fullName evidence="9">Adaptor-related protein complex 5 subunit mu-1</fullName>
    </alternativeName>
</protein>
<evidence type="ECO:0000313" key="13">
    <source>
        <dbReference type="Proteomes" id="UP000298787"/>
    </source>
</evidence>
<gene>
    <name evidence="12" type="ORF">D9C73_020567</name>
</gene>
<evidence type="ECO:0000256" key="9">
    <source>
        <dbReference type="ARBA" id="ARBA00030827"/>
    </source>
</evidence>
<dbReference type="Pfam" id="PF00928">
    <property type="entry name" value="Adap_comp_sub"/>
    <property type="match status" value="1"/>
</dbReference>
<evidence type="ECO:0000256" key="1">
    <source>
        <dbReference type="ARBA" id="ARBA00004492"/>
    </source>
</evidence>
<evidence type="ECO:0000256" key="5">
    <source>
        <dbReference type="ARBA" id="ARBA00021851"/>
    </source>
</evidence>
<reference evidence="12 13" key="1">
    <citation type="submission" date="2019-01" db="EMBL/GenBank/DDBJ databases">
        <title>Genome Assembly of Collichthys lucidus.</title>
        <authorList>
            <person name="Cai M."/>
            <person name="Xiao S."/>
        </authorList>
    </citation>
    <scope>NUCLEOTIDE SEQUENCE [LARGE SCALE GENOMIC DNA]</scope>
    <source>
        <strain evidence="12">JT15FE1705JMU</strain>
        <tissue evidence="12">Muscle</tissue>
    </source>
</reference>
<evidence type="ECO:0000256" key="6">
    <source>
        <dbReference type="ARBA" id="ARBA00022448"/>
    </source>
</evidence>
<dbReference type="PANTHER" id="PTHR16082:SF2">
    <property type="entry name" value="AP-5 COMPLEX SUBUNIT MU-1"/>
    <property type="match status" value="1"/>
</dbReference>
<feature type="domain" description="MHD" evidence="11">
    <location>
        <begin position="209"/>
        <end position="450"/>
    </location>
</feature>
<dbReference type="GO" id="GO:0005765">
    <property type="term" value="C:lysosomal membrane"/>
    <property type="evidence" value="ECO:0007669"/>
    <property type="project" value="UniProtKB-SubCell"/>
</dbReference>
<dbReference type="PROSITE" id="PS51072">
    <property type="entry name" value="MHD"/>
    <property type="match status" value="1"/>
</dbReference>
<accession>A0A4U5VFI2</accession>
<evidence type="ECO:0000259" key="11">
    <source>
        <dbReference type="PROSITE" id="PS51072"/>
    </source>
</evidence>
<evidence type="ECO:0000256" key="10">
    <source>
        <dbReference type="SAM" id="MobiDB-lite"/>
    </source>
</evidence>
<evidence type="ECO:0000313" key="12">
    <source>
        <dbReference type="EMBL" id="TKS86450.1"/>
    </source>
</evidence>
<dbReference type="AlphaFoldDB" id="A0A4U5VFI2"/>
<dbReference type="GO" id="GO:0005829">
    <property type="term" value="C:cytosol"/>
    <property type="evidence" value="ECO:0007669"/>
    <property type="project" value="TreeGrafter"/>
</dbReference>
<evidence type="ECO:0000256" key="7">
    <source>
        <dbReference type="ARBA" id="ARBA00022927"/>
    </source>
</evidence>
<dbReference type="InterPro" id="IPR039591">
    <property type="entry name" value="AP5M1"/>
</dbReference>
<sequence>MSVRALWIISHEKGENVSVRFSRRFATVEHRAKSLAGSSYIAVPEENTVLQLLLTELGLSDSEKSYVALRDDCLHRQRSPAMELRVDGPGKGTLWPVLAISQGPLILACLPLVDAPAEPRPPLASLLSVSQGLTLLAGLQTFLLGSGGKPDSEGLASRLAMLPAILLQVCPLGSPLDVPILGAPATPTVPIPAGNQKQPVWKTGLHRGRAVVNVALIETVRSMQYGNRSRQDLWDVYGTVTCKVRHPGSSLCHLTASSVDNYDGSAFSGPYKFPFSPPLEPFRLCSYTSQVPVPPILGSYRLKEEENQLHVSVTLKLHESVKNSFEYCEAHLPFFNRDQMGVVDVKVSSGQLDVSKEKNLLIWALGQKFPKSREVTMEGKISFSGPTPGPTDSLCTELTAYIKRGGWAVKGQAALASVLATKGSSFRAGRSPCPPPHHHQSVPPPPFDPDPALSTSG</sequence>
<proteinExistence type="inferred from homology"/>
<evidence type="ECO:0000256" key="3">
    <source>
        <dbReference type="ARBA" id="ARBA00005324"/>
    </source>
</evidence>
<evidence type="ECO:0000256" key="8">
    <source>
        <dbReference type="ARBA" id="ARBA00023136"/>
    </source>
</evidence>
<dbReference type="GO" id="GO:0016197">
    <property type="term" value="P:endosomal transport"/>
    <property type="evidence" value="ECO:0007669"/>
    <property type="project" value="TreeGrafter"/>
</dbReference>
<keyword evidence="6" id="KW-0813">Transport</keyword>
<dbReference type="InterPro" id="IPR036168">
    <property type="entry name" value="AP2_Mu_C_sf"/>
</dbReference>
<dbReference type="EMBL" id="CM014095">
    <property type="protein sequence ID" value="TKS86450.1"/>
    <property type="molecule type" value="Genomic_DNA"/>
</dbReference>
<comment type="subunit">
    <text evidence="4">Probably part of the adaptor protein complex 5 (AP-5) a tetramer composed of AP5B1, AP5M1, AP5S1 and AP5Z1.</text>
</comment>
<dbReference type="GO" id="GO:0030119">
    <property type="term" value="C:AP-type membrane coat adaptor complex"/>
    <property type="evidence" value="ECO:0007669"/>
    <property type="project" value="TreeGrafter"/>
</dbReference>
<dbReference type="Proteomes" id="UP000298787">
    <property type="component" value="Chromosome 18"/>
</dbReference>
<dbReference type="PANTHER" id="PTHR16082">
    <property type="entry name" value="AP-5 COMPLEX SUBUNIT MU-1"/>
    <property type="match status" value="1"/>
</dbReference>
<dbReference type="GO" id="GO:0015031">
    <property type="term" value="P:protein transport"/>
    <property type="evidence" value="ECO:0007669"/>
    <property type="project" value="UniProtKB-KW"/>
</dbReference>
<keyword evidence="8" id="KW-0472">Membrane</keyword>
<evidence type="ECO:0000256" key="2">
    <source>
        <dbReference type="ARBA" id="ARBA00004630"/>
    </source>
</evidence>
<name>A0A4U5VFI2_COLLU</name>
<dbReference type="GO" id="GO:0031902">
    <property type="term" value="C:late endosome membrane"/>
    <property type="evidence" value="ECO:0007669"/>
    <property type="project" value="UniProtKB-SubCell"/>
</dbReference>
<keyword evidence="13" id="KW-1185">Reference proteome</keyword>
<feature type="region of interest" description="Disordered" evidence="10">
    <location>
        <begin position="425"/>
        <end position="457"/>
    </location>
</feature>
<evidence type="ECO:0000256" key="4">
    <source>
        <dbReference type="ARBA" id="ARBA00011174"/>
    </source>
</evidence>